<sequence>MEVKAADLSKALRRHVVPLLVEAGFDDVTGRRFWRHRYGRIDHVEISSLSTYRALTAQATTASFVVRMAISLEHYGFENDPFHKHHIAMGPSGPRPNENQMPIRGVVCPKDAPPLRLGRWGWECETLWRVTSVAEADQAAVDLREQFTRYALEWLETEWDVQDILALLHWQESRLFIAKSENGSHLQLDAELPGSAIRNAHIAMAENAKKNPHRGRKATQ</sequence>
<dbReference type="Proteomes" id="UP000445582">
    <property type="component" value="Unassembled WGS sequence"/>
</dbReference>
<proteinExistence type="predicted"/>
<reference evidence="1 2" key="1">
    <citation type="submission" date="2019-12" db="EMBL/GenBank/DDBJ databases">
        <title>Genomic-based taxomic classification of the family Erythrobacteraceae.</title>
        <authorList>
            <person name="Xu L."/>
        </authorList>
    </citation>
    <scope>NUCLEOTIDE SEQUENCE [LARGE SCALE GENOMIC DNA]</scope>
    <source>
        <strain evidence="1 2">MCCC 1A09965</strain>
    </source>
</reference>
<dbReference type="OrthoDB" id="8481394at2"/>
<gene>
    <name evidence="1" type="ORF">GRI48_11670</name>
</gene>
<keyword evidence="2" id="KW-1185">Reference proteome</keyword>
<evidence type="ECO:0000313" key="2">
    <source>
        <dbReference type="Proteomes" id="UP000445582"/>
    </source>
</evidence>
<evidence type="ECO:0008006" key="3">
    <source>
        <dbReference type="Google" id="ProtNLM"/>
    </source>
</evidence>
<comment type="caution">
    <text evidence="1">The sequence shown here is derived from an EMBL/GenBank/DDBJ whole genome shotgun (WGS) entry which is preliminary data.</text>
</comment>
<dbReference type="EMBL" id="WTYN01000002">
    <property type="protein sequence ID" value="MXO63670.1"/>
    <property type="molecule type" value="Genomic_DNA"/>
</dbReference>
<name>A0A844YGN9_9SPHN</name>
<protein>
    <recommendedName>
        <fullName evidence="3">DUF4304 domain-containing protein</fullName>
    </recommendedName>
</protein>
<organism evidence="1 2">
    <name type="scientific">Qipengyuania oceanensis</name>
    <dbReference type="NCBI Taxonomy" id="1463597"/>
    <lineage>
        <taxon>Bacteria</taxon>
        <taxon>Pseudomonadati</taxon>
        <taxon>Pseudomonadota</taxon>
        <taxon>Alphaproteobacteria</taxon>
        <taxon>Sphingomonadales</taxon>
        <taxon>Erythrobacteraceae</taxon>
        <taxon>Qipengyuania</taxon>
    </lineage>
</organism>
<dbReference type="RefSeq" id="WP_160676281.1">
    <property type="nucleotide sequence ID" value="NZ_WTYN01000002.1"/>
</dbReference>
<evidence type="ECO:0000313" key="1">
    <source>
        <dbReference type="EMBL" id="MXO63670.1"/>
    </source>
</evidence>
<accession>A0A844YGN9</accession>
<dbReference type="AlphaFoldDB" id="A0A844YGN9"/>